<keyword evidence="6" id="KW-1185">Reference proteome</keyword>
<feature type="domain" description="Exonuclease" evidence="4">
    <location>
        <begin position="2"/>
        <end position="165"/>
    </location>
</feature>
<dbReference type="EMBL" id="JPMX01000075">
    <property type="protein sequence ID" value="KGH45680.1"/>
    <property type="molecule type" value="Genomic_DNA"/>
</dbReference>
<dbReference type="InterPro" id="IPR029024">
    <property type="entry name" value="TerB-like"/>
</dbReference>
<name>A0A098Y5H2_9ACTN</name>
<dbReference type="PANTHER" id="PTHR30231:SF4">
    <property type="entry name" value="PROTEIN NEN2"/>
    <property type="match status" value="1"/>
</dbReference>
<keyword evidence="1" id="KW-0540">Nuclease</keyword>
<dbReference type="Gene3D" id="3.30.420.10">
    <property type="entry name" value="Ribonuclease H-like superfamily/Ribonuclease H"/>
    <property type="match status" value="1"/>
</dbReference>
<keyword evidence="2" id="KW-0378">Hydrolase</keyword>
<dbReference type="Gene3D" id="3.40.50.10190">
    <property type="entry name" value="BRCT domain"/>
    <property type="match status" value="1"/>
</dbReference>
<evidence type="ECO:0000256" key="3">
    <source>
        <dbReference type="ARBA" id="ARBA00022839"/>
    </source>
</evidence>
<comment type="caution">
    <text evidence="5">The sequence shown here is derived from an EMBL/GenBank/DDBJ whole genome shotgun (WGS) entry which is preliminary data.</text>
</comment>
<dbReference type="SMART" id="SM00479">
    <property type="entry name" value="EXOIII"/>
    <property type="match status" value="1"/>
</dbReference>
<evidence type="ECO:0000313" key="5">
    <source>
        <dbReference type="EMBL" id="KGH45680.1"/>
    </source>
</evidence>
<dbReference type="RefSeq" id="WP_036337180.1">
    <property type="nucleotide sequence ID" value="NZ_JPMX01000075.1"/>
</dbReference>
<dbReference type="InterPro" id="IPR036397">
    <property type="entry name" value="RNaseH_sf"/>
</dbReference>
<dbReference type="PANTHER" id="PTHR30231">
    <property type="entry name" value="DNA POLYMERASE III SUBUNIT EPSILON"/>
    <property type="match status" value="1"/>
</dbReference>
<dbReference type="CDD" id="cd06127">
    <property type="entry name" value="DEDDh"/>
    <property type="match status" value="1"/>
</dbReference>
<sequence>MSVAVLDLETTGLRPGVDRVVEVGVVLLDDRGEVEGEFCTLVNPGRDVGPTSVHGISARDVADAPAFSDIAGYLSHLLAGRLVVAHNALFDLRFLGREFGRAGVPIGLSPSLCTMRLAPLFFGAGTRSLQALCDYMSIPLEAHAALNDARATAELLLRMLASDLGTEPLVGAGLAVRFAADGGYEGFEPLDAVWADLVARAVEPGPCSPCAPCPSVPRDAATALSRRRDGYLGGLVAALPALDGAPPSMAPYLTVLDEALEDRLVSITEADQLFSLAAELGCGPDHVRAAHRLYLDALATTALADDVVTDAELADLRRVAELLGMESRDVDVALTMVRSGAKVSLPRRPGLFSAGDKIVFTGEMSRSRADLEQAARGAGLEPMFSVSGKTSLLVCADPDSQSGKARKARSLGVRVIGEAVFWESLSLAGAR</sequence>
<dbReference type="GO" id="GO:0008408">
    <property type="term" value="F:3'-5' exonuclease activity"/>
    <property type="evidence" value="ECO:0007669"/>
    <property type="project" value="TreeGrafter"/>
</dbReference>
<dbReference type="Pfam" id="PF00533">
    <property type="entry name" value="BRCT"/>
    <property type="match status" value="1"/>
</dbReference>
<reference evidence="5 6" key="1">
    <citation type="submission" date="2014-07" db="EMBL/GenBank/DDBJ databases">
        <title>Biosystematic studies on Modestobacter strains isolated from extreme hyper-arid desert soil and from historic building.</title>
        <authorList>
            <person name="Bukarasam K."/>
            <person name="Bull A."/>
            <person name="Girard G."/>
            <person name="van Wezel G."/>
            <person name="Goodfellow M."/>
        </authorList>
    </citation>
    <scope>NUCLEOTIDE SEQUENCE [LARGE SCALE GENOMIC DNA]</scope>
    <source>
        <strain evidence="5 6">KNN45-2b</strain>
    </source>
</reference>
<accession>A0A098Y5H2</accession>
<dbReference type="InterPro" id="IPR012337">
    <property type="entry name" value="RNaseH-like_sf"/>
</dbReference>
<dbReference type="InterPro" id="IPR013520">
    <property type="entry name" value="Ribonucl_H"/>
</dbReference>
<dbReference type="AlphaFoldDB" id="A0A098Y5H2"/>
<dbReference type="OrthoDB" id="190275at2"/>
<dbReference type="SUPFAM" id="SSF158682">
    <property type="entry name" value="TerB-like"/>
    <property type="match status" value="1"/>
</dbReference>
<dbReference type="CDD" id="cd17748">
    <property type="entry name" value="BRCT_DNA_ligase_like"/>
    <property type="match status" value="1"/>
</dbReference>
<evidence type="ECO:0000313" key="6">
    <source>
        <dbReference type="Proteomes" id="UP000029713"/>
    </source>
</evidence>
<dbReference type="SUPFAM" id="SSF52113">
    <property type="entry name" value="BRCT domain"/>
    <property type="match status" value="1"/>
</dbReference>
<dbReference type="GO" id="GO:0003676">
    <property type="term" value="F:nucleic acid binding"/>
    <property type="evidence" value="ECO:0007669"/>
    <property type="project" value="InterPro"/>
</dbReference>
<dbReference type="Proteomes" id="UP000029713">
    <property type="component" value="Unassembled WGS sequence"/>
</dbReference>
<protein>
    <submittedName>
        <fullName evidence="5">DNA polymerase III</fullName>
    </submittedName>
</protein>
<dbReference type="InterPro" id="IPR001357">
    <property type="entry name" value="BRCT_dom"/>
</dbReference>
<evidence type="ECO:0000256" key="1">
    <source>
        <dbReference type="ARBA" id="ARBA00022722"/>
    </source>
</evidence>
<organism evidence="5 6">
    <name type="scientific">Modestobacter caceresii</name>
    <dbReference type="NCBI Taxonomy" id="1522368"/>
    <lineage>
        <taxon>Bacteria</taxon>
        <taxon>Bacillati</taxon>
        <taxon>Actinomycetota</taxon>
        <taxon>Actinomycetes</taxon>
        <taxon>Geodermatophilales</taxon>
        <taxon>Geodermatophilaceae</taxon>
        <taxon>Modestobacter</taxon>
    </lineage>
</organism>
<dbReference type="InterPro" id="IPR036420">
    <property type="entry name" value="BRCT_dom_sf"/>
</dbReference>
<dbReference type="STRING" id="1522368.IN07_16485"/>
<evidence type="ECO:0000259" key="4">
    <source>
        <dbReference type="SMART" id="SM00479"/>
    </source>
</evidence>
<dbReference type="FunFam" id="3.30.420.10:FF:000045">
    <property type="entry name" value="3'-5' exonuclease DinG"/>
    <property type="match status" value="1"/>
</dbReference>
<evidence type="ECO:0000256" key="2">
    <source>
        <dbReference type="ARBA" id="ARBA00022801"/>
    </source>
</evidence>
<keyword evidence="3" id="KW-0269">Exonuclease</keyword>
<proteinExistence type="predicted"/>
<dbReference type="SUPFAM" id="SSF53098">
    <property type="entry name" value="Ribonuclease H-like"/>
    <property type="match status" value="1"/>
</dbReference>
<dbReference type="Pfam" id="PF00929">
    <property type="entry name" value="RNase_T"/>
    <property type="match status" value="1"/>
</dbReference>
<gene>
    <name evidence="5" type="ORF">IN07_16485</name>
</gene>